<dbReference type="EMBL" id="SJPO01000018">
    <property type="protein sequence ID" value="TWT65935.1"/>
    <property type="molecule type" value="Genomic_DNA"/>
</dbReference>
<proteinExistence type="predicted"/>
<dbReference type="AlphaFoldDB" id="A0A5C5XV62"/>
<gene>
    <name evidence="1" type="ORF">Pla123a_48460</name>
</gene>
<accession>A0A5C5XV62</accession>
<protein>
    <submittedName>
        <fullName evidence="1">Uncharacterized protein</fullName>
    </submittedName>
</protein>
<dbReference type="RefSeq" id="WP_146591796.1">
    <property type="nucleotide sequence ID" value="NZ_SJPO01000018.1"/>
</dbReference>
<sequence length="91" mass="9471">MNIRLDTSVVAGALSPLVSSFDAAALQSLVAFRADDATQRRFDELAEKASDGTLSAAEQSAYHSMVGASTVVAVMQAEAEKLLSQSPPSRG</sequence>
<keyword evidence="2" id="KW-1185">Reference proteome</keyword>
<evidence type="ECO:0000313" key="2">
    <source>
        <dbReference type="Proteomes" id="UP000318478"/>
    </source>
</evidence>
<name>A0A5C5XV62_9BACT</name>
<dbReference type="Proteomes" id="UP000318478">
    <property type="component" value="Unassembled WGS sequence"/>
</dbReference>
<comment type="caution">
    <text evidence="1">The sequence shown here is derived from an EMBL/GenBank/DDBJ whole genome shotgun (WGS) entry which is preliminary data.</text>
</comment>
<reference evidence="1 2" key="1">
    <citation type="submission" date="2019-02" db="EMBL/GenBank/DDBJ databases">
        <title>Deep-cultivation of Planctomycetes and their phenomic and genomic characterization uncovers novel biology.</title>
        <authorList>
            <person name="Wiegand S."/>
            <person name="Jogler M."/>
            <person name="Boedeker C."/>
            <person name="Pinto D."/>
            <person name="Vollmers J."/>
            <person name="Rivas-Marin E."/>
            <person name="Kohn T."/>
            <person name="Peeters S.H."/>
            <person name="Heuer A."/>
            <person name="Rast P."/>
            <person name="Oberbeckmann S."/>
            <person name="Bunk B."/>
            <person name="Jeske O."/>
            <person name="Meyerdierks A."/>
            <person name="Storesund J.E."/>
            <person name="Kallscheuer N."/>
            <person name="Luecker S."/>
            <person name="Lage O.M."/>
            <person name="Pohl T."/>
            <person name="Merkel B.J."/>
            <person name="Hornburger P."/>
            <person name="Mueller R.-W."/>
            <person name="Bruemmer F."/>
            <person name="Labrenz M."/>
            <person name="Spormann A.M."/>
            <person name="Op Den Camp H."/>
            <person name="Overmann J."/>
            <person name="Amann R."/>
            <person name="Jetten M.S.M."/>
            <person name="Mascher T."/>
            <person name="Medema M.H."/>
            <person name="Devos D.P."/>
            <person name="Kaster A.-K."/>
            <person name="Ovreas L."/>
            <person name="Rohde M."/>
            <person name="Galperin M.Y."/>
            <person name="Jogler C."/>
        </authorList>
    </citation>
    <scope>NUCLEOTIDE SEQUENCE [LARGE SCALE GENOMIC DNA]</scope>
    <source>
        <strain evidence="1 2">Pla123a</strain>
    </source>
</reference>
<evidence type="ECO:0000313" key="1">
    <source>
        <dbReference type="EMBL" id="TWT65935.1"/>
    </source>
</evidence>
<organism evidence="1 2">
    <name type="scientific">Posidoniimonas polymericola</name>
    <dbReference type="NCBI Taxonomy" id="2528002"/>
    <lineage>
        <taxon>Bacteria</taxon>
        <taxon>Pseudomonadati</taxon>
        <taxon>Planctomycetota</taxon>
        <taxon>Planctomycetia</taxon>
        <taxon>Pirellulales</taxon>
        <taxon>Lacipirellulaceae</taxon>
        <taxon>Posidoniimonas</taxon>
    </lineage>
</organism>